<dbReference type="InterPro" id="IPR050289">
    <property type="entry name" value="TorD/DmsD_chaperones"/>
</dbReference>
<organism evidence="2 3">
    <name type="scientific">Candidatus Aveggerthella stercoripullorum</name>
    <dbReference type="NCBI Taxonomy" id="2840688"/>
    <lineage>
        <taxon>Bacteria</taxon>
        <taxon>Bacillati</taxon>
        <taxon>Actinomycetota</taxon>
        <taxon>Coriobacteriia</taxon>
        <taxon>Eggerthellales</taxon>
        <taxon>Eggerthellaceae</taxon>
        <taxon>Eggerthellaceae incertae sedis</taxon>
        <taxon>Candidatus Aveggerthella</taxon>
    </lineage>
</organism>
<dbReference type="Pfam" id="PF02613">
    <property type="entry name" value="Nitrate_red_del"/>
    <property type="match status" value="1"/>
</dbReference>
<reference evidence="2" key="1">
    <citation type="submission" date="2020-10" db="EMBL/GenBank/DDBJ databases">
        <authorList>
            <person name="Gilroy R."/>
        </authorList>
    </citation>
    <scope>NUCLEOTIDE SEQUENCE</scope>
    <source>
        <strain evidence="2">ChiGjej1B1-2707</strain>
    </source>
</reference>
<protein>
    <submittedName>
        <fullName evidence="2">Molecular chaperone TorD family protein</fullName>
    </submittedName>
</protein>
<proteinExistence type="predicted"/>
<dbReference type="Gene3D" id="1.10.3480.10">
    <property type="entry name" value="TorD-like"/>
    <property type="match status" value="1"/>
</dbReference>
<evidence type="ECO:0000313" key="2">
    <source>
        <dbReference type="EMBL" id="HIR01218.1"/>
    </source>
</evidence>
<gene>
    <name evidence="2" type="ORF">IAA69_03020</name>
</gene>
<evidence type="ECO:0000313" key="3">
    <source>
        <dbReference type="Proteomes" id="UP000824261"/>
    </source>
</evidence>
<evidence type="ECO:0000256" key="1">
    <source>
        <dbReference type="ARBA" id="ARBA00023186"/>
    </source>
</evidence>
<dbReference type="EMBL" id="DVGB01000037">
    <property type="protein sequence ID" value="HIR01218.1"/>
    <property type="molecule type" value="Genomic_DNA"/>
</dbReference>
<dbReference type="SUPFAM" id="SSF89155">
    <property type="entry name" value="TorD-like"/>
    <property type="match status" value="1"/>
</dbReference>
<name>A0A9D1D2T5_9ACTN</name>
<reference evidence="2" key="2">
    <citation type="journal article" date="2021" name="PeerJ">
        <title>Extensive microbial diversity within the chicken gut microbiome revealed by metagenomics and culture.</title>
        <authorList>
            <person name="Gilroy R."/>
            <person name="Ravi A."/>
            <person name="Getino M."/>
            <person name="Pursley I."/>
            <person name="Horton D.L."/>
            <person name="Alikhan N.F."/>
            <person name="Baker D."/>
            <person name="Gharbi K."/>
            <person name="Hall N."/>
            <person name="Watson M."/>
            <person name="Adriaenssens E.M."/>
            <person name="Foster-Nyarko E."/>
            <person name="Jarju S."/>
            <person name="Secka A."/>
            <person name="Antonio M."/>
            <person name="Oren A."/>
            <person name="Chaudhuri R.R."/>
            <person name="La Ragione R."/>
            <person name="Hildebrand F."/>
            <person name="Pallen M.J."/>
        </authorList>
    </citation>
    <scope>NUCLEOTIDE SEQUENCE</scope>
    <source>
        <strain evidence="2">ChiGjej1B1-2707</strain>
    </source>
</reference>
<dbReference type="AlphaFoldDB" id="A0A9D1D2T5"/>
<comment type="caution">
    <text evidence="2">The sequence shown here is derived from an EMBL/GenBank/DDBJ whole genome shotgun (WGS) entry which is preliminary data.</text>
</comment>
<dbReference type="PANTHER" id="PTHR34227">
    <property type="entry name" value="CHAPERONE PROTEIN YCDY"/>
    <property type="match status" value="1"/>
</dbReference>
<dbReference type="InterPro" id="IPR036411">
    <property type="entry name" value="TorD-like_sf"/>
</dbReference>
<dbReference type="PANTHER" id="PTHR34227:SF1">
    <property type="entry name" value="DIMETHYL SULFOXIDE REDUCTASE CHAPERONE-RELATED"/>
    <property type="match status" value="1"/>
</dbReference>
<keyword evidence="1" id="KW-0143">Chaperone</keyword>
<dbReference type="InterPro" id="IPR020945">
    <property type="entry name" value="DMSO/NO3_reduct_chaperone"/>
</dbReference>
<sequence>MVAITGASTPERTAEVMDVASLLACREYLYTLFHKLFGGVPSCELLEALTGDATEAALGAYAEGSEALASAAGFLASLHDRASGELLDAACDEYTRLFIGPAELVAYPWESPYVSKQASVCQESTLAVRRAYEAHGLQPRKLLRVPDDHVSLMCAFLSRLAGEAREALSVGDLAALAAVQREQESFVRGHLLGWLSEYARFARRSKTAVLYPQMIEAFADFVAVDATFLGESAFWAEGLAGVGASGEDVAERALVDAARAYDAEESAACEQLVAETRKLAALRLRGIEDNELVSVAA</sequence>
<dbReference type="Proteomes" id="UP000824261">
    <property type="component" value="Unassembled WGS sequence"/>
</dbReference>
<accession>A0A9D1D2T5</accession>